<organism evidence="1 2">
    <name type="scientific">Pusillimonas noertemannii</name>
    <dbReference type="NCBI Taxonomy" id="305977"/>
    <lineage>
        <taxon>Bacteria</taxon>
        <taxon>Pseudomonadati</taxon>
        <taxon>Pseudomonadota</taxon>
        <taxon>Betaproteobacteria</taxon>
        <taxon>Burkholderiales</taxon>
        <taxon>Alcaligenaceae</taxon>
        <taxon>Pusillimonas</taxon>
    </lineage>
</organism>
<sequence>MTNRISPTLVRRETQDGSSVCCAECGHELTAAGSSSHWKDHAVLKSEPVAELPGWSASVHPDLVLRQFVCNGCGQLLDSEIALSEDPFLYDVVDG</sequence>
<accession>A0A2U1CIB3</accession>
<dbReference type="EMBL" id="QEKO01000007">
    <property type="protein sequence ID" value="PVY60700.1"/>
    <property type="molecule type" value="Genomic_DNA"/>
</dbReference>
<dbReference type="RefSeq" id="WP_017524613.1">
    <property type="nucleotide sequence ID" value="NZ_JACCEX010000011.1"/>
</dbReference>
<comment type="caution">
    <text evidence="1">The sequence shown here is derived from an EMBL/GenBank/DDBJ whole genome shotgun (WGS) entry which is preliminary data.</text>
</comment>
<dbReference type="OrthoDB" id="8688459at2"/>
<dbReference type="STRING" id="1231391.GCA_000308195_02259"/>
<reference evidence="1 2" key="1">
    <citation type="submission" date="2018-04" db="EMBL/GenBank/DDBJ databases">
        <title>Genomic Encyclopedia of Type Strains, Phase IV (KMG-IV): sequencing the most valuable type-strain genomes for metagenomic binning, comparative biology and taxonomic classification.</title>
        <authorList>
            <person name="Goeker M."/>
        </authorList>
    </citation>
    <scope>NUCLEOTIDE SEQUENCE [LARGE SCALE GENOMIC DNA]</scope>
    <source>
        <strain evidence="1 2">DSM 10065</strain>
    </source>
</reference>
<protein>
    <submittedName>
        <fullName evidence="1">Acetone carboxylase gamma subunit</fullName>
    </submittedName>
</protein>
<evidence type="ECO:0000313" key="2">
    <source>
        <dbReference type="Proteomes" id="UP000246145"/>
    </source>
</evidence>
<evidence type="ECO:0000313" key="1">
    <source>
        <dbReference type="EMBL" id="PVY60700.1"/>
    </source>
</evidence>
<dbReference type="Pfam" id="PF08882">
    <property type="entry name" value="Acetone_carb_G"/>
    <property type="match status" value="1"/>
</dbReference>
<gene>
    <name evidence="1" type="ORF">C7440_3498</name>
</gene>
<dbReference type="AlphaFoldDB" id="A0A2U1CIB3"/>
<proteinExistence type="predicted"/>
<dbReference type="Proteomes" id="UP000246145">
    <property type="component" value="Unassembled WGS sequence"/>
</dbReference>
<keyword evidence="2" id="KW-1185">Reference proteome</keyword>
<name>A0A2U1CIB3_9BURK</name>
<dbReference type="InterPro" id="IPR016750">
    <property type="entry name" value="Aceto_COase_bsu/gsu"/>
</dbReference>